<dbReference type="RefSeq" id="WP_158179767.1">
    <property type="nucleotide sequence ID" value="NZ_WSGX01000020.1"/>
</dbReference>
<dbReference type="Pfam" id="PF20155">
    <property type="entry name" value="TMP_3"/>
    <property type="match status" value="1"/>
</dbReference>
<sequence length="1171" mass="122585">MAGTVSAGTIVYEVDMDTAGILQGRRDIDAALNGLNGSMGRLEAGLNRTERSLSSIEGTMSSLTGVAKALIAALSVQQVGAYAQAWQDLSNKLANAVRDSVPPFETLADVTERVFDISQKTRSGLDATATLYARLERSTRSYGVSVEDITRLTTIINQGFVVSGSTAEEASNAIIQLAQGLASGALRGDEFNSVNEQGNRLMIALADSMNVSIGALRNMAAEGKLTTDVIVNGLLSQGDKIGQEFAKTTATISQSLEIANNNITKFFGENATVKTGVKIFSDSVISLSENLDVLSTTLTIVAGVMGARYVGALTMATSAKIADIAASRQQAVAESQAAQAALVAANSAQRKALADKEAALSSLALAQAEYNVAKGSAAEMLAMDALVAAKTRATTASLALAEAETAQAAASARAATAARAASIGIGMARGALALIGGPAGAAMLAAGAIFYFWQKAQQAKEEAIAFADGLDKLNAAMNAMSNTQLRGAIADANNSIRAQKEDVADLQSEVDSLRDRYQNFTPAAQEVAESMGQGADFARQQAEVSDELARKTRDLEAAKDKLSRTEETASEATRTLTNNMLTAMGVHDQLIEKSWSLEQVQGAVAKAFGETADEINRANQAGKSFDHKALQISPATKEGDKVIATLEEQNELLKIQDERERAIAKARMQAAKVTDNQNQISAAGRLAAENYDLEKSEEARKKSQQESERQGKKSASSAESVAQKLANLKQQSELAADSTEELSREQAILRAQQSLGSAATQAQIKEAGEYAAKAWDAAAAARGVTEALKAMPLQAENKSYAESMQNLKAALNAGKIDLKEYNAATEKMALEHQNNLAKINAQATVNPVASARAEVDPVQQLVNENNQKLALMQQYQQQEQAILQQSYQKGKINYDQFVAAKAATDAQYLALKTAQENQFNEQMTAAQWQLLSQQGLGYEMLTSAVDAFSGNASNALTGLITGTMSAQDAMRSLGNTMLNSVVNALVQVGVEALKNFIIGQTLGAAATAAGASQAAILATAWAPAAAMASLASFGANSVPAMTGIASTVGLAQGLALTGMRYNGGPVNAGGLYQVGERGKPEIYQASTGKQYMIPGDNGKVISNKDMQGGGGINVVLNVQNYNGSSIDAQASSDGNGGVTVDLIVADLNNGGPISNAITSNMNVKRTPRGQG</sequence>
<feature type="region of interest" description="Disordered" evidence="2">
    <location>
        <begin position="691"/>
        <end position="724"/>
    </location>
</feature>
<feature type="coiled-coil region" evidence="1">
    <location>
        <begin position="541"/>
        <end position="575"/>
    </location>
</feature>
<proteinExistence type="predicted"/>
<evidence type="ECO:0000256" key="2">
    <source>
        <dbReference type="SAM" id="MobiDB-lite"/>
    </source>
</evidence>
<comment type="caution">
    <text evidence="4">The sequence shown here is derived from an EMBL/GenBank/DDBJ whole genome shotgun (WGS) entry which is preliminary data.</text>
</comment>
<name>A0A8T6PSV0_ECOLX</name>
<dbReference type="Proteomes" id="UP000469708">
    <property type="component" value="Unassembled WGS sequence"/>
</dbReference>
<evidence type="ECO:0000256" key="1">
    <source>
        <dbReference type="SAM" id="Coils"/>
    </source>
</evidence>
<reference evidence="4 5" key="1">
    <citation type="submission" date="2020-02" db="EMBL/GenBank/DDBJ databases">
        <authorList>
            <person name="Subbiah M."/>
            <person name="Call D."/>
        </authorList>
    </citation>
    <scope>NUCLEOTIDE SEQUENCE [LARGE SCALE GENOMIC DNA]</scope>
    <source>
        <strain evidence="4 5">8375wC2</strain>
    </source>
</reference>
<evidence type="ECO:0000313" key="5">
    <source>
        <dbReference type="Proteomes" id="UP000469708"/>
    </source>
</evidence>
<accession>A0A8T6PSV0</accession>
<dbReference type="AlphaFoldDB" id="A0A8T6PSV0"/>
<dbReference type="EMBL" id="JAAGYI010000018">
    <property type="protein sequence ID" value="NEM86357.1"/>
    <property type="molecule type" value="Genomic_DNA"/>
</dbReference>
<organism evidence="4 5">
    <name type="scientific">Escherichia coli</name>
    <dbReference type="NCBI Taxonomy" id="562"/>
    <lineage>
        <taxon>Bacteria</taxon>
        <taxon>Pseudomonadati</taxon>
        <taxon>Pseudomonadota</taxon>
        <taxon>Gammaproteobacteria</taxon>
        <taxon>Enterobacterales</taxon>
        <taxon>Enterobacteriaceae</taxon>
        <taxon>Escherichia</taxon>
    </lineage>
</organism>
<evidence type="ECO:0000313" key="4">
    <source>
        <dbReference type="EMBL" id="NEM86357.1"/>
    </source>
</evidence>
<evidence type="ECO:0000259" key="3">
    <source>
        <dbReference type="Pfam" id="PF20155"/>
    </source>
</evidence>
<gene>
    <name evidence="4" type="ORF">G3V95_12715</name>
</gene>
<feature type="compositionally biased region" description="Basic and acidic residues" evidence="2">
    <location>
        <begin position="692"/>
        <end position="711"/>
    </location>
</feature>
<protein>
    <submittedName>
        <fullName evidence="4">Tape measure protein</fullName>
    </submittedName>
</protein>
<feature type="coiled-coil region" evidence="1">
    <location>
        <begin position="489"/>
        <end position="516"/>
    </location>
</feature>
<keyword evidence="1" id="KW-0175">Coiled coil</keyword>
<feature type="domain" description="Tape measure protein N-terminal" evidence="3">
    <location>
        <begin position="78"/>
        <end position="270"/>
    </location>
</feature>
<dbReference type="InterPro" id="IPR013491">
    <property type="entry name" value="Tape_meas_N"/>
</dbReference>
<dbReference type="NCBIfam" id="TIGR02675">
    <property type="entry name" value="tape_meas_nterm"/>
    <property type="match status" value="1"/>
</dbReference>